<accession>A0A1I2N3Y6</accession>
<dbReference type="RefSeq" id="WP_143083660.1">
    <property type="nucleotide sequence ID" value="NZ_FOOH01000016.1"/>
</dbReference>
<dbReference type="Proteomes" id="UP000199116">
    <property type="component" value="Unassembled WGS sequence"/>
</dbReference>
<evidence type="ECO:0000313" key="2">
    <source>
        <dbReference type="Proteomes" id="UP000199116"/>
    </source>
</evidence>
<evidence type="ECO:0000313" key="1">
    <source>
        <dbReference type="EMBL" id="SFF96101.1"/>
    </source>
</evidence>
<keyword evidence="2" id="KW-1185">Reference proteome</keyword>
<dbReference type="EMBL" id="FOOH01000016">
    <property type="protein sequence ID" value="SFF96101.1"/>
    <property type="molecule type" value="Genomic_DNA"/>
</dbReference>
<organism evidence="1 2">
    <name type="scientific">Salegentibacter agarivorans</name>
    <dbReference type="NCBI Taxonomy" id="345907"/>
    <lineage>
        <taxon>Bacteria</taxon>
        <taxon>Pseudomonadati</taxon>
        <taxon>Bacteroidota</taxon>
        <taxon>Flavobacteriia</taxon>
        <taxon>Flavobacteriales</taxon>
        <taxon>Flavobacteriaceae</taxon>
        <taxon>Salegentibacter</taxon>
    </lineage>
</organism>
<protein>
    <submittedName>
        <fullName evidence="1">Uncharacterized protein</fullName>
    </submittedName>
</protein>
<reference evidence="2" key="1">
    <citation type="submission" date="2016-10" db="EMBL/GenBank/DDBJ databases">
        <authorList>
            <person name="Varghese N."/>
            <person name="Submissions S."/>
        </authorList>
    </citation>
    <scope>NUCLEOTIDE SEQUENCE [LARGE SCALE GENOMIC DNA]</scope>
    <source>
        <strain evidence="2">DSM 23515</strain>
    </source>
</reference>
<dbReference type="AlphaFoldDB" id="A0A1I2N3Y6"/>
<proteinExistence type="predicted"/>
<sequence>MKAKFTMAGISQYIKSQTQAYEDAVIEALKYQGEEFVNTARNKAPKSLTTRLPKGGRFNDRTGNLAASIGYIILKNGDVIDSLFPGETSEGVSVGKKAAAEVGEKYPSGIVLIGVAGMSYAAAVETLGFDVITGSAPKSKDIKDLLGAIKIKR</sequence>
<gene>
    <name evidence="1" type="ORF">SAMN04488033_11696</name>
</gene>
<name>A0A1I2N3Y6_9FLAO</name>